<organism evidence="2 3">
    <name type="scientific">Tilletia horrida</name>
    <dbReference type="NCBI Taxonomy" id="155126"/>
    <lineage>
        <taxon>Eukaryota</taxon>
        <taxon>Fungi</taxon>
        <taxon>Dikarya</taxon>
        <taxon>Basidiomycota</taxon>
        <taxon>Ustilaginomycotina</taxon>
        <taxon>Exobasidiomycetes</taxon>
        <taxon>Tilletiales</taxon>
        <taxon>Tilletiaceae</taxon>
        <taxon>Tilletia</taxon>
    </lineage>
</organism>
<evidence type="ECO:0000313" key="3">
    <source>
        <dbReference type="Proteomes" id="UP001176517"/>
    </source>
</evidence>
<proteinExistence type="predicted"/>
<protein>
    <recommendedName>
        <fullName evidence="4">TPR-like protein</fullName>
    </recommendedName>
</protein>
<dbReference type="GO" id="GO:0030008">
    <property type="term" value="C:TRAPP complex"/>
    <property type="evidence" value="ECO:0007669"/>
    <property type="project" value="TreeGrafter"/>
</dbReference>
<feature type="region of interest" description="Disordered" evidence="1">
    <location>
        <begin position="95"/>
        <end position="122"/>
    </location>
</feature>
<dbReference type="Proteomes" id="UP001176517">
    <property type="component" value="Unassembled WGS sequence"/>
</dbReference>
<dbReference type="GO" id="GO:0005794">
    <property type="term" value="C:Golgi apparatus"/>
    <property type="evidence" value="ECO:0007669"/>
    <property type="project" value="TreeGrafter"/>
</dbReference>
<dbReference type="Gene3D" id="1.25.40.10">
    <property type="entry name" value="Tetratricopeptide repeat domain"/>
    <property type="match status" value="1"/>
</dbReference>
<accession>A0AAN6JUG7</accession>
<dbReference type="SUPFAM" id="SSF48452">
    <property type="entry name" value="TPR-like"/>
    <property type="match status" value="1"/>
</dbReference>
<keyword evidence="3" id="KW-1185">Reference proteome</keyword>
<evidence type="ECO:0008006" key="4">
    <source>
        <dbReference type="Google" id="ProtNLM"/>
    </source>
</evidence>
<dbReference type="InterPro" id="IPR011990">
    <property type="entry name" value="TPR-like_helical_dom_sf"/>
</dbReference>
<reference evidence="2" key="1">
    <citation type="journal article" date="2023" name="PhytoFront">
        <title>Draft Genome Resources of Seven Strains of Tilletia horrida, Causal Agent of Kernel Smut of Rice.</title>
        <authorList>
            <person name="Khanal S."/>
            <person name="Antony Babu S."/>
            <person name="Zhou X.G."/>
        </authorList>
    </citation>
    <scope>NUCLEOTIDE SEQUENCE</scope>
    <source>
        <strain evidence="2">TX6</strain>
    </source>
</reference>
<name>A0AAN6JUG7_9BASI</name>
<gene>
    <name evidence="2" type="ORF">OC846_000579</name>
</gene>
<feature type="compositionally biased region" description="Polar residues" evidence="1">
    <location>
        <begin position="174"/>
        <end position="189"/>
    </location>
</feature>
<comment type="caution">
    <text evidence="2">The sequence shown here is derived from an EMBL/GenBank/DDBJ whole genome shotgun (WGS) entry which is preliminary data.</text>
</comment>
<feature type="region of interest" description="Disordered" evidence="1">
    <location>
        <begin position="54"/>
        <end position="73"/>
    </location>
</feature>
<dbReference type="EMBL" id="JAPDMZ010000006">
    <property type="protein sequence ID" value="KAK0557360.1"/>
    <property type="molecule type" value="Genomic_DNA"/>
</dbReference>
<evidence type="ECO:0000313" key="2">
    <source>
        <dbReference type="EMBL" id="KAK0557360.1"/>
    </source>
</evidence>
<evidence type="ECO:0000256" key="1">
    <source>
        <dbReference type="SAM" id="MobiDB-lite"/>
    </source>
</evidence>
<dbReference type="AlphaFoldDB" id="A0AAN6JUG7"/>
<feature type="region of interest" description="Disordered" evidence="1">
    <location>
        <begin position="169"/>
        <end position="191"/>
    </location>
</feature>
<dbReference type="PANTHER" id="PTHR21581">
    <property type="entry name" value="D-ALANYL-D-ALANINE CARBOXYPEPTIDASE"/>
    <property type="match status" value="1"/>
</dbReference>
<dbReference type="PANTHER" id="PTHR21581:SF6">
    <property type="entry name" value="TRAFFICKING PROTEIN PARTICLE COMPLEX SUBUNIT 12"/>
    <property type="match status" value="1"/>
</dbReference>
<sequence>MSLLAPTAGPTPAPAGPERLVVPALCQPSLLGELPSADPIAHLLGKHIPPHLRPIRDASGAFPPNESPQDPDLASAMRSNAWRRIAVFAKDRIISAGAPPPTPSSAPGPSSSEEEDRIEPAGPHDVSTVLRWWNVRLQALLRLRMYAQFRLELESLWAILKRTTIPRHAPPSTIPTSLPAQPSTGTNAASGDALVQPPAYLKPNVRYVRLLDSPIVPFSLHVLRAKEPMLAGDPRAALEKCHALLQRCRVMQRRFLRVASVDGQEAGDAQLEEGARAEASMWQERGRRMTLAIAFILVDLEDYASAISLLRPLISLRPTTPEAQVLNLLVARLLLEAGAVESAQACTQAVAASIDQVEASADSASNGTLRQLLDTAQALLSVWQGDYAAAETRWKAHLPGLYAEPSPDEPANTEMNPATMSNLALARFYQGHVEEATSILERLLQEEPSTASSAEAVIFNLITMHELRSDDSISHKRRILVHVAQWAGDGGGTSCLKLT</sequence>